<sequence>MPTDFFLSSLQQAAPEHTVVQAQTLSPWTKLHLVRKGFKHVEYHSFAEVLLARMIDQRGKGWLPSARLKEEPHMWVYYQAPPSLYVDGEWIEQPIQVIPYPLIEDMGLVPSGILWSPWEGLMLDDWLHLPEMGAIRFFGQKRLYGRILWDISFDDLARWGIEPDPQLGTIAQSEEGRQYLAHKALLDLAIRKFTK</sequence>
<comment type="caution">
    <text evidence="1">The sequence shown here is derived from an EMBL/GenBank/DDBJ whole genome shotgun (WGS) entry which is preliminary data.</text>
</comment>
<dbReference type="EMBL" id="BIFT01000004">
    <property type="protein sequence ID" value="GCE32198.1"/>
    <property type="molecule type" value="Genomic_DNA"/>
</dbReference>
<protein>
    <submittedName>
        <fullName evidence="1">Uncharacterized protein</fullName>
    </submittedName>
</protein>
<dbReference type="AlphaFoldDB" id="A0A402BLF1"/>
<keyword evidence="2" id="KW-1185">Reference proteome</keyword>
<evidence type="ECO:0000313" key="1">
    <source>
        <dbReference type="EMBL" id="GCE32198.1"/>
    </source>
</evidence>
<reference evidence="2" key="1">
    <citation type="submission" date="2018-12" db="EMBL/GenBank/DDBJ databases">
        <title>Tengunoibacter tsumagoiensis gen. nov., sp. nov., Dictyobacter kobayashii sp. nov., D. alpinus sp. nov., and D. joshuensis sp. nov. and description of Dictyobacteraceae fam. nov. within the order Ktedonobacterales isolated from Tengu-no-mugimeshi.</title>
        <authorList>
            <person name="Wang C.M."/>
            <person name="Zheng Y."/>
            <person name="Sakai Y."/>
            <person name="Toyoda A."/>
            <person name="Minakuchi Y."/>
            <person name="Abe K."/>
            <person name="Yokota A."/>
            <person name="Yabe S."/>
        </authorList>
    </citation>
    <scope>NUCLEOTIDE SEQUENCE [LARGE SCALE GENOMIC DNA]</scope>
    <source>
        <strain evidence="2">Uno16</strain>
    </source>
</reference>
<organism evidence="1 2">
    <name type="scientific">Dictyobacter alpinus</name>
    <dbReference type="NCBI Taxonomy" id="2014873"/>
    <lineage>
        <taxon>Bacteria</taxon>
        <taxon>Bacillati</taxon>
        <taxon>Chloroflexota</taxon>
        <taxon>Ktedonobacteria</taxon>
        <taxon>Ktedonobacterales</taxon>
        <taxon>Dictyobacteraceae</taxon>
        <taxon>Dictyobacter</taxon>
    </lineage>
</organism>
<gene>
    <name evidence="1" type="ORF">KDA_76820</name>
</gene>
<evidence type="ECO:0000313" key="2">
    <source>
        <dbReference type="Proteomes" id="UP000287171"/>
    </source>
</evidence>
<dbReference type="Proteomes" id="UP000287171">
    <property type="component" value="Unassembled WGS sequence"/>
</dbReference>
<name>A0A402BLF1_9CHLR</name>
<proteinExistence type="predicted"/>
<accession>A0A402BLF1</accession>